<sequence>MTRALEAQIMEIPPLEWLQILRSLNEFAGIKLMCTCGR</sequence>
<dbReference type="AlphaFoldDB" id="A0A1R3G4V5"/>
<comment type="caution">
    <text evidence="1">The sequence shown here is derived from an EMBL/GenBank/DDBJ whole genome shotgun (WGS) entry which is preliminary data.</text>
</comment>
<dbReference type="EMBL" id="AWUE01023651">
    <property type="protein sequence ID" value="OMO53118.1"/>
    <property type="molecule type" value="Genomic_DNA"/>
</dbReference>
<dbReference type="Proteomes" id="UP000187203">
    <property type="component" value="Unassembled WGS sequence"/>
</dbReference>
<accession>A0A1R3G4V5</accession>
<name>A0A1R3G4V5_9ROSI</name>
<gene>
    <name evidence="1" type="ORF">COLO4_36838</name>
</gene>
<protein>
    <submittedName>
        <fullName evidence="1">Uncharacterized protein</fullName>
    </submittedName>
</protein>
<reference evidence="2" key="1">
    <citation type="submission" date="2013-09" db="EMBL/GenBank/DDBJ databases">
        <title>Corchorus olitorius genome sequencing.</title>
        <authorList>
            <person name="Alam M."/>
            <person name="Haque M.S."/>
            <person name="Islam M.S."/>
            <person name="Emdad E.M."/>
            <person name="Islam M.M."/>
            <person name="Ahmed B."/>
            <person name="Halim A."/>
            <person name="Hossen Q.M.M."/>
            <person name="Hossain M.Z."/>
            <person name="Ahmed R."/>
            <person name="Khan M.M."/>
            <person name="Islam R."/>
            <person name="Rashid M.M."/>
            <person name="Khan S.A."/>
            <person name="Rahman M.S."/>
            <person name="Alam M."/>
            <person name="Yahiya A.S."/>
            <person name="Khan M.S."/>
            <person name="Azam M.S."/>
            <person name="Haque T."/>
            <person name="Lashkar M.Z.H."/>
            <person name="Akhand A.I."/>
            <person name="Morshed G."/>
            <person name="Roy S."/>
            <person name="Uddin K.S."/>
            <person name="Rabeya T."/>
            <person name="Hossain A.S."/>
            <person name="Chowdhury A."/>
            <person name="Snigdha A.R."/>
            <person name="Mortoza M.S."/>
            <person name="Matin S.A."/>
            <person name="Hoque S.M.E."/>
            <person name="Islam M.K."/>
            <person name="Roy D.K."/>
            <person name="Haider R."/>
            <person name="Moosa M.M."/>
            <person name="Elias S.M."/>
            <person name="Hasan A.M."/>
            <person name="Jahan S."/>
            <person name="Shafiuddin M."/>
            <person name="Mahmood N."/>
            <person name="Shommy N.S."/>
        </authorList>
    </citation>
    <scope>NUCLEOTIDE SEQUENCE [LARGE SCALE GENOMIC DNA]</scope>
    <source>
        <strain evidence="2">cv. O-4</strain>
    </source>
</reference>
<organism evidence="1 2">
    <name type="scientific">Corchorus olitorius</name>
    <dbReference type="NCBI Taxonomy" id="93759"/>
    <lineage>
        <taxon>Eukaryota</taxon>
        <taxon>Viridiplantae</taxon>
        <taxon>Streptophyta</taxon>
        <taxon>Embryophyta</taxon>
        <taxon>Tracheophyta</taxon>
        <taxon>Spermatophyta</taxon>
        <taxon>Magnoliopsida</taxon>
        <taxon>eudicotyledons</taxon>
        <taxon>Gunneridae</taxon>
        <taxon>Pentapetalae</taxon>
        <taxon>rosids</taxon>
        <taxon>malvids</taxon>
        <taxon>Malvales</taxon>
        <taxon>Malvaceae</taxon>
        <taxon>Grewioideae</taxon>
        <taxon>Apeibeae</taxon>
        <taxon>Corchorus</taxon>
    </lineage>
</organism>
<evidence type="ECO:0000313" key="2">
    <source>
        <dbReference type="Proteomes" id="UP000187203"/>
    </source>
</evidence>
<proteinExistence type="predicted"/>
<keyword evidence="2" id="KW-1185">Reference proteome</keyword>
<evidence type="ECO:0000313" key="1">
    <source>
        <dbReference type="EMBL" id="OMO53118.1"/>
    </source>
</evidence>